<dbReference type="InterPro" id="IPR035090">
    <property type="entry name" value="Pyridoxal_P_attach_site"/>
</dbReference>
<dbReference type="EC" id="2.4.1.1" evidence="4"/>
<dbReference type="PANTHER" id="PTHR42655">
    <property type="entry name" value="GLYCOGEN PHOSPHORYLASE"/>
    <property type="match status" value="1"/>
</dbReference>
<dbReference type="Pfam" id="PF05693">
    <property type="entry name" value="Glycogen_syn"/>
    <property type="match status" value="2"/>
</dbReference>
<dbReference type="SUPFAM" id="SSF53756">
    <property type="entry name" value="UDP-Glycosyltransferase/glycogen phosphorylase"/>
    <property type="match status" value="2"/>
</dbReference>
<keyword evidence="7" id="KW-0808">Transferase</keyword>
<protein>
    <recommendedName>
        <fullName evidence="4">glycogen phosphorylase</fullName>
        <ecNumber evidence="4">2.4.1.1</ecNumber>
    </recommendedName>
</protein>
<evidence type="ECO:0000259" key="11">
    <source>
        <dbReference type="Pfam" id="PF11897"/>
    </source>
</evidence>
<dbReference type="InterPro" id="IPR000811">
    <property type="entry name" value="Glyco_trans_35"/>
</dbReference>
<comment type="similarity">
    <text evidence="3">Belongs to the glycogen phosphorylase family.</text>
</comment>
<comment type="function">
    <text evidence="10">Phosphorylase is an important allosteric enzyme in carbohydrate metabolism. Enzymes from different sources differ in their regulatory mechanisms and in their natural substrates. However, all known phosphorylases share catalytic and structural properties.</text>
</comment>
<dbReference type="GO" id="GO:0008184">
    <property type="term" value="F:glycogen phosphorylase activity"/>
    <property type="evidence" value="ECO:0007669"/>
    <property type="project" value="InterPro"/>
</dbReference>
<dbReference type="STRING" id="1702214.AL399_04320"/>
<dbReference type="PANTHER" id="PTHR42655:SF1">
    <property type="entry name" value="GLYCOGEN PHOSPHORYLASE"/>
    <property type="match status" value="1"/>
</dbReference>
<keyword evidence="5" id="KW-0021">Allosteric enzyme</keyword>
<evidence type="ECO:0000256" key="6">
    <source>
        <dbReference type="ARBA" id="ARBA00022676"/>
    </source>
</evidence>
<dbReference type="InterPro" id="IPR052182">
    <property type="entry name" value="Glycogen/Maltodextrin_Phosph"/>
</dbReference>
<proteinExistence type="inferred from homology"/>
<comment type="catalytic activity">
    <reaction evidence="1">
        <text>[(1-&gt;4)-alpha-D-glucosyl](n) + phosphate = [(1-&gt;4)-alpha-D-glucosyl](n-1) + alpha-D-glucose 1-phosphate</text>
        <dbReference type="Rhea" id="RHEA:41732"/>
        <dbReference type="Rhea" id="RHEA-COMP:9584"/>
        <dbReference type="Rhea" id="RHEA-COMP:9586"/>
        <dbReference type="ChEBI" id="CHEBI:15444"/>
        <dbReference type="ChEBI" id="CHEBI:43474"/>
        <dbReference type="ChEBI" id="CHEBI:58601"/>
        <dbReference type="EC" id="2.4.1.1"/>
    </reaction>
</comment>
<evidence type="ECO:0000256" key="4">
    <source>
        <dbReference type="ARBA" id="ARBA00012591"/>
    </source>
</evidence>
<dbReference type="Pfam" id="PF00343">
    <property type="entry name" value="Phosphorylase"/>
    <property type="match status" value="1"/>
</dbReference>
<reference evidence="12" key="1">
    <citation type="submission" date="2015-08" db="EMBL/GenBank/DDBJ databases">
        <title>Candidatus Bacteriodes Periocalifornicus.</title>
        <authorList>
            <person name="McLean J.S."/>
            <person name="Kelley S."/>
        </authorList>
    </citation>
    <scope>NUCLEOTIDE SEQUENCE [LARGE SCALE GENOMIC DNA]</scope>
    <source>
        <strain evidence="12">12B</strain>
    </source>
</reference>
<evidence type="ECO:0000256" key="3">
    <source>
        <dbReference type="ARBA" id="ARBA00006047"/>
    </source>
</evidence>
<evidence type="ECO:0000256" key="10">
    <source>
        <dbReference type="ARBA" id="ARBA00025174"/>
    </source>
</evidence>
<keyword evidence="8" id="KW-0663">Pyridoxal phosphate</keyword>
<dbReference type="InterPro" id="IPR011834">
    <property type="entry name" value="Agluc_phsphrylas"/>
</dbReference>
<keyword evidence="9" id="KW-0119">Carbohydrate metabolism</keyword>
<sequence>MAQKRLVPDALFEVSWEVCNKVGGIHTVVSTKVQSLADSYTGLYVAIGPDILREGGVNPEFVEEHTPLSDWAAQAVQEGVRVRVGRWAIPGEPLAMLVDFSSYIAQKDAIFGRLWETYQLDSLEGQWDYIEPALFGYAAGRAIESLIIHRLSMRHRITAQFHEWMTGVGLLYLRKAMPQVGSVFTSHATVLGRSLAGNGVPLYSQLPGINPEAKAREFHVVPKQSLERIAAQHSDVFTTVSELTAAECQQFLGRGVDLLTPNGFEPNFVPEGEEYHLQRVEARLQLLTVAQAVLGHPVPVDSLIVGTSGRYEFKNKGLDVFIDALAELNHNPEPDRKVLAFMLIPAGHKGPCPLVLDWLRQSGEPSPAGDSCGGHLTHALTDPERDPILQRLREKGLSNHVDDRVQVVYVPCYLDGRDGVFNRTYYELLIGMDLTVFASYYEPWGYTPLESVAFHVPTVTTTLAGFGLWVQKRAGELPGGVHVLPRNDENTPEVVQGIASTLRSVALQNAQQAKEAARHAQQLSECAVWSRLVDNYKDAYSQAIAKALGRTEEYTQIADTVPEIDEDLRTPVPLPSWNRILVQKNIPAPLKALDSLAHNLWWCWHQEARDLFASIAPLRWRECEENPVMLLDTISYKRLEELSGNTEFVHRLAEVKAQFDAYMATSKEKATPAIGYFSMEYGLHASLKLYSGGLGVLAGDYLKEASDRNVNLAAIGLFYRYGYFTQRLSIGGQQIAQYNHQNFTQTPAQPVRDAEGNWLTVEVAFPGRVVRIRVWVVMVGRIPLYLLDTDFEDNTEEDRTITHYLYGGDRENRFKQEMILGIGGLRALMATGFKPDILHLNEGHAAFAALERLRQLMLGQNYTFDEAVELLRAQSVFTTHTPVPAGHDRFPEDLMRTYMAHYPPRYCISWERFMSFGRIDPHNPKEEFSMSNLAAQFSQGVNGVSQLHGEVSQRMFAALWPGYFANENHVGYVTNGVHFPTWIAQPWRALLCKPGQPDALPSWEHLHDAADSEIWAIRQKLRQQLVDSVVEELTSPSMASFQSPKHTLEVKEKLRPDVLTIGFARRFATYKRAHLLLSDLERLASIVNSPERPVQLLFAGKAHPNDIPGQELIKRIFEVSMLPEFRGKLLFLPNYDMALAQKMVQGVDVWLNTPTRPQEASGTSGMKAVMNGSLHFSVLDGWWVEGYEPKAGWAIAQMRTYQNQTIQDELDAEVIYSTIESEIAPMFYSRNAQDIPEEWVAYIRRSMTCIAPRFTSTRMQQDYYERYYAPQGARYHRLLDNDAQELKTLMAWKKKLLRHWNSITVIRVEGLSMGNLTVETGREYSSTVVLDLPDLSPDDVGVELVQTILRPGDDSVQVHSVVPYQFVQKEGTRAVYRAVMRPEEPGAFDVAVRLYAKSPLLPSRMDFCLMRWV</sequence>
<evidence type="ECO:0000256" key="5">
    <source>
        <dbReference type="ARBA" id="ARBA00022533"/>
    </source>
</evidence>
<evidence type="ECO:0000256" key="9">
    <source>
        <dbReference type="ARBA" id="ARBA00023277"/>
    </source>
</evidence>
<dbReference type="Gene3D" id="3.40.50.2000">
    <property type="entry name" value="Glycogen Phosphorylase B"/>
    <property type="match status" value="5"/>
</dbReference>
<dbReference type="InterPro" id="IPR024517">
    <property type="entry name" value="Glycogen_phosphorylase_DUF3417"/>
</dbReference>
<evidence type="ECO:0000313" key="12">
    <source>
        <dbReference type="EMBL" id="KQM08959.1"/>
    </source>
</evidence>
<comment type="cofactor">
    <cofactor evidence="2">
        <name>pyridoxal 5'-phosphate</name>
        <dbReference type="ChEBI" id="CHEBI:597326"/>
    </cofactor>
</comment>
<dbReference type="PATRIC" id="fig|1702214.3.peg.1634"/>
<dbReference type="PROSITE" id="PS00102">
    <property type="entry name" value="PHOSPHORYLASE"/>
    <property type="match status" value="1"/>
</dbReference>
<evidence type="ECO:0000256" key="2">
    <source>
        <dbReference type="ARBA" id="ARBA00001933"/>
    </source>
</evidence>
<dbReference type="InterPro" id="IPR008631">
    <property type="entry name" value="Glycogen_synth"/>
</dbReference>
<keyword evidence="6" id="KW-0328">Glycosyltransferase</keyword>
<gene>
    <name evidence="12" type="ORF">AL399_04320</name>
</gene>
<evidence type="ECO:0000256" key="7">
    <source>
        <dbReference type="ARBA" id="ARBA00022679"/>
    </source>
</evidence>
<dbReference type="Proteomes" id="UP000054172">
    <property type="component" value="Unassembled WGS sequence"/>
</dbReference>
<evidence type="ECO:0000256" key="1">
    <source>
        <dbReference type="ARBA" id="ARBA00001275"/>
    </source>
</evidence>
<accession>A0A0Q4B105</accession>
<dbReference type="NCBIfam" id="TIGR02094">
    <property type="entry name" value="more_P_ylases"/>
    <property type="match status" value="1"/>
</dbReference>
<dbReference type="Pfam" id="PF11897">
    <property type="entry name" value="DUF3417"/>
    <property type="match status" value="1"/>
</dbReference>
<evidence type="ECO:0000256" key="8">
    <source>
        <dbReference type="ARBA" id="ARBA00022898"/>
    </source>
</evidence>
<dbReference type="GO" id="GO:0030170">
    <property type="term" value="F:pyridoxal phosphate binding"/>
    <property type="evidence" value="ECO:0007669"/>
    <property type="project" value="InterPro"/>
</dbReference>
<organism evidence="12 13">
    <name type="scientific">Candidatus [Bacteroides] periocalifornicus</name>
    <dbReference type="NCBI Taxonomy" id="1702214"/>
    <lineage>
        <taxon>Bacteria</taxon>
        <taxon>Pseudomonadati</taxon>
        <taxon>Bacteroidota</taxon>
    </lineage>
</organism>
<name>A0A0Q4B105_9BACT</name>
<keyword evidence="13" id="KW-1185">Reference proteome</keyword>
<comment type="caution">
    <text evidence="12">The sequence shown here is derived from an EMBL/GenBank/DDBJ whole genome shotgun (WGS) entry which is preliminary data.</text>
</comment>
<dbReference type="GO" id="GO:0005978">
    <property type="term" value="P:glycogen biosynthetic process"/>
    <property type="evidence" value="ECO:0007669"/>
    <property type="project" value="InterPro"/>
</dbReference>
<feature type="domain" description="DUF3417" evidence="11">
    <location>
        <begin position="586"/>
        <end position="687"/>
    </location>
</feature>
<evidence type="ECO:0000313" key="13">
    <source>
        <dbReference type="Proteomes" id="UP000054172"/>
    </source>
</evidence>
<dbReference type="EMBL" id="LIIK01000016">
    <property type="protein sequence ID" value="KQM08959.1"/>
    <property type="molecule type" value="Genomic_DNA"/>
</dbReference>
<dbReference type="GO" id="GO:0004373">
    <property type="term" value="F:alpha-1,4-glucan glucosyltransferase (UDP-glucose donor) activity"/>
    <property type="evidence" value="ECO:0007669"/>
    <property type="project" value="InterPro"/>
</dbReference>